<dbReference type="EMBL" id="KB298689">
    <property type="protein sequence ID" value="ELU08874.1"/>
    <property type="molecule type" value="Genomic_DNA"/>
</dbReference>
<dbReference type="HOGENOM" id="CLU_1908658_0_0_1"/>
<reference evidence="2" key="3">
    <citation type="submission" date="2015-06" db="UniProtKB">
        <authorList>
            <consortium name="EnsemblMetazoa"/>
        </authorList>
    </citation>
    <scope>IDENTIFICATION</scope>
</reference>
<keyword evidence="3" id="KW-1185">Reference proteome</keyword>
<name>R7UQR7_CAPTE</name>
<sequence length="133" mass="15164">MALDSVENSSPWESKERLLNRSIKNSHFNNIWKKRYPQPNLFNTRLTLASGTETRTRIAWIGQTGDGACGEEGKNGSDIAASRRRIVEVDPVSSFPAMSTEFLVSVSYRIFDFGFRFDIDIGFGFDNLLCRYR</sequence>
<reference evidence="3" key="1">
    <citation type="submission" date="2012-12" db="EMBL/GenBank/DDBJ databases">
        <authorList>
            <person name="Hellsten U."/>
            <person name="Grimwood J."/>
            <person name="Chapman J.A."/>
            <person name="Shapiro H."/>
            <person name="Aerts A."/>
            <person name="Otillar R.P."/>
            <person name="Terry A.Y."/>
            <person name="Boore J.L."/>
            <person name="Simakov O."/>
            <person name="Marletaz F."/>
            <person name="Cho S.-J."/>
            <person name="Edsinger-Gonzales E."/>
            <person name="Havlak P."/>
            <person name="Kuo D.-H."/>
            <person name="Larsson T."/>
            <person name="Lv J."/>
            <person name="Arendt D."/>
            <person name="Savage R."/>
            <person name="Osoegawa K."/>
            <person name="de Jong P."/>
            <person name="Lindberg D.R."/>
            <person name="Seaver E.C."/>
            <person name="Weisblat D.A."/>
            <person name="Putnam N.H."/>
            <person name="Grigoriev I.V."/>
            <person name="Rokhsar D.S."/>
        </authorList>
    </citation>
    <scope>NUCLEOTIDE SEQUENCE</scope>
    <source>
        <strain evidence="3">I ESC-2004</strain>
    </source>
</reference>
<dbReference type="EnsemblMetazoa" id="CapteT206060">
    <property type="protein sequence ID" value="CapteP206060"/>
    <property type="gene ID" value="CapteG206060"/>
</dbReference>
<dbReference type="EMBL" id="AMQN01006589">
    <property type="status" value="NOT_ANNOTATED_CDS"/>
    <property type="molecule type" value="Genomic_DNA"/>
</dbReference>
<evidence type="ECO:0000313" key="3">
    <source>
        <dbReference type="Proteomes" id="UP000014760"/>
    </source>
</evidence>
<reference evidence="1 3" key="2">
    <citation type="journal article" date="2013" name="Nature">
        <title>Insights into bilaterian evolution from three spiralian genomes.</title>
        <authorList>
            <person name="Simakov O."/>
            <person name="Marletaz F."/>
            <person name="Cho S.J."/>
            <person name="Edsinger-Gonzales E."/>
            <person name="Havlak P."/>
            <person name="Hellsten U."/>
            <person name="Kuo D.H."/>
            <person name="Larsson T."/>
            <person name="Lv J."/>
            <person name="Arendt D."/>
            <person name="Savage R."/>
            <person name="Osoegawa K."/>
            <person name="de Jong P."/>
            <person name="Grimwood J."/>
            <person name="Chapman J.A."/>
            <person name="Shapiro H."/>
            <person name="Aerts A."/>
            <person name="Otillar R.P."/>
            <person name="Terry A.Y."/>
            <person name="Boore J.L."/>
            <person name="Grigoriev I.V."/>
            <person name="Lindberg D.R."/>
            <person name="Seaver E.C."/>
            <person name="Weisblat D.A."/>
            <person name="Putnam N.H."/>
            <person name="Rokhsar D.S."/>
        </authorList>
    </citation>
    <scope>NUCLEOTIDE SEQUENCE</scope>
    <source>
        <strain evidence="1 3">I ESC-2004</strain>
    </source>
</reference>
<evidence type="ECO:0000313" key="2">
    <source>
        <dbReference type="EnsemblMetazoa" id="CapteP206060"/>
    </source>
</evidence>
<dbReference type="EMBL" id="AMQN01006590">
    <property type="status" value="NOT_ANNOTATED_CDS"/>
    <property type="molecule type" value="Genomic_DNA"/>
</dbReference>
<evidence type="ECO:0000313" key="1">
    <source>
        <dbReference type="EMBL" id="ELU08874.1"/>
    </source>
</evidence>
<accession>R7UQR7</accession>
<dbReference type="Proteomes" id="UP000014760">
    <property type="component" value="Unassembled WGS sequence"/>
</dbReference>
<dbReference type="AlphaFoldDB" id="R7UQR7"/>
<organism evidence="1">
    <name type="scientific">Capitella teleta</name>
    <name type="common">Polychaete worm</name>
    <dbReference type="NCBI Taxonomy" id="283909"/>
    <lineage>
        <taxon>Eukaryota</taxon>
        <taxon>Metazoa</taxon>
        <taxon>Spiralia</taxon>
        <taxon>Lophotrochozoa</taxon>
        <taxon>Annelida</taxon>
        <taxon>Polychaeta</taxon>
        <taxon>Sedentaria</taxon>
        <taxon>Scolecida</taxon>
        <taxon>Capitellidae</taxon>
        <taxon>Capitella</taxon>
    </lineage>
</organism>
<gene>
    <name evidence="1" type="ORF">CAPTEDRAFT_206060</name>
</gene>
<proteinExistence type="predicted"/>
<protein>
    <submittedName>
        <fullName evidence="1 2">Uncharacterized protein</fullName>
    </submittedName>
</protein>